<dbReference type="AlphaFoldDB" id="V6HZQ0"/>
<dbReference type="Proteomes" id="UP000018747">
    <property type="component" value="Unassembled WGS sequence"/>
</dbReference>
<dbReference type="EMBL" id="AHMT02000018">
    <property type="protein sequence ID" value="EQA63385.1"/>
    <property type="molecule type" value="Genomic_DNA"/>
</dbReference>
<comment type="caution">
    <text evidence="1">The sequence shown here is derived from an EMBL/GenBank/DDBJ whole genome shotgun (WGS) entry which is preliminary data.</text>
</comment>
<gene>
    <name evidence="1" type="ORF">LEP1GSC062_0888</name>
</gene>
<dbReference type="OrthoDB" id="344849at2"/>
<accession>V6HZQ0</accession>
<evidence type="ECO:0000313" key="2">
    <source>
        <dbReference type="Proteomes" id="UP000018747"/>
    </source>
</evidence>
<sequence>MQKLNLIYLLLGLCFVSVNCLHLVKPNYKIERFEATTRPKAEIGPESLGGPALRETLKKNFSKFIDLTEYSEVDKDRLRIVIQEYSPRDEENSYGKIGYFNLCILIPCWNSYKSGVKVEYEINGKTERVERYTENKTLWVWLPFVFYNIFTFSSEKEDYDKTDYLNLLNNIAPNIAKSTLEIENKNKSRIAEQAEHLLQKQKEVSEWEKVNKNSVRDLVHYLQNANEGELKEQAKEFRNNLFDKKVQTYLVNHYPFVKPYLKNMVLYPDGSSAGSYQFFEIFTRLVLEKDSETGFKQDVKLFQKEGKIIWEIEYQGETHLLYFVPYKNNITLEKISRDGITLVLHYRVNGPDDGIFRAALLYDRFSSYPLWKNLDIDFLDSFK</sequence>
<dbReference type="RefSeq" id="WP_010577957.1">
    <property type="nucleotide sequence ID" value="NZ_AHMT02000018.1"/>
</dbReference>
<protein>
    <submittedName>
        <fullName evidence="1">Uncharacterized protein</fullName>
    </submittedName>
</protein>
<proteinExistence type="predicted"/>
<reference evidence="1" key="1">
    <citation type="submission" date="2013-05" db="EMBL/GenBank/DDBJ databases">
        <authorList>
            <person name="Harkins D.M."/>
            <person name="Durkin A.S."/>
            <person name="Brinkac L.M."/>
            <person name="Haft D.H."/>
            <person name="Selengut J.D."/>
            <person name="Sanka R."/>
            <person name="DePew J."/>
            <person name="Purushe J."/>
            <person name="Hartskeerl R.A."/>
            <person name="Ahmed A."/>
            <person name="van der Linden H."/>
            <person name="Goris M.G.A."/>
            <person name="Vinetz J.M."/>
            <person name="Sutton G.G."/>
            <person name="Nierman W.C."/>
            <person name="Fouts D.E."/>
        </authorList>
    </citation>
    <scope>NUCLEOTIDE SEQUENCE [LARGE SCALE GENOMIC DNA]</scope>
    <source>
        <strain evidence="1">L 60</strain>
    </source>
</reference>
<organism evidence="1 2">
    <name type="scientific">Leptospira alexanderi serovar Manhao 3 str. L 60</name>
    <dbReference type="NCBI Taxonomy" id="1049759"/>
    <lineage>
        <taxon>Bacteria</taxon>
        <taxon>Pseudomonadati</taxon>
        <taxon>Spirochaetota</taxon>
        <taxon>Spirochaetia</taxon>
        <taxon>Leptospirales</taxon>
        <taxon>Leptospiraceae</taxon>
        <taxon>Leptospira</taxon>
    </lineage>
</organism>
<evidence type="ECO:0000313" key="1">
    <source>
        <dbReference type="EMBL" id="EQA63385.1"/>
    </source>
</evidence>
<keyword evidence="2" id="KW-1185">Reference proteome</keyword>
<name>V6HZQ0_9LEPT</name>